<accession>K3XUC8</accession>
<keyword evidence="2" id="KW-1185">Reference proteome</keyword>
<protein>
    <submittedName>
        <fullName evidence="1">Uncharacterized protein</fullName>
    </submittedName>
</protein>
<dbReference type="HOGENOM" id="CLU_3176346_0_0_1"/>
<dbReference type="EnsemblPlants" id="KQL06048">
    <property type="protein sequence ID" value="KQL06048"/>
    <property type="gene ID" value="SETIT_005535mg"/>
</dbReference>
<dbReference type="AlphaFoldDB" id="K3XUC8"/>
<dbReference type="EMBL" id="AGNK02003219">
    <property type="status" value="NOT_ANNOTATED_CDS"/>
    <property type="molecule type" value="Genomic_DNA"/>
</dbReference>
<reference evidence="2" key="1">
    <citation type="journal article" date="2012" name="Nat. Biotechnol.">
        <title>Reference genome sequence of the model plant Setaria.</title>
        <authorList>
            <person name="Bennetzen J.L."/>
            <person name="Schmutz J."/>
            <person name="Wang H."/>
            <person name="Percifield R."/>
            <person name="Hawkins J."/>
            <person name="Pontaroli A.C."/>
            <person name="Estep M."/>
            <person name="Feng L."/>
            <person name="Vaughn J.N."/>
            <person name="Grimwood J."/>
            <person name="Jenkins J."/>
            <person name="Barry K."/>
            <person name="Lindquist E."/>
            <person name="Hellsten U."/>
            <person name="Deshpande S."/>
            <person name="Wang X."/>
            <person name="Wu X."/>
            <person name="Mitros T."/>
            <person name="Triplett J."/>
            <person name="Yang X."/>
            <person name="Ye C.Y."/>
            <person name="Mauro-Herrera M."/>
            <person name="Wang L."/>
            <person name="Li P."/>
            <person name="Sharma M."/>
            <person name="Sharma R."/>
            <person name="Ronald P.C."/>
            <person name="Panaud O."/>
            <person name="Kellogg E.A."/>
            <person name="Brutnell T.P."/>
            <person name="Doust A.N."/>
            <person name="Tuskan G.A."/>
            <person name="Rokhsar D."/>
            <person name="Devos K.M."/>
        </authorList>
    </citation>
    <scope>NUCLEOTIDE SEQUENCE [LARGE SCALE GENOMIC DNA]</scope>
    <source>
        <strain evidence="2">cv. Yugu1</strain>
    </source>
</reference>
<name>K3XUC8_SETIT</name>
<evidence type="ECO:0000313" key="2">
    <source>
        <dbReference type="Proteomes" id="UP000004995"/>
    </source>
</evidence>
<dbReference type="Gramene" id="KQL06048">
    <property type="protein sequence ID" value="KQL06048"/>
    <property type="gene ID" value="SETIT_005535mg"/>
</dbReference>
<organism evidence="1 2">
    <name type="scientific">Setaria italica</name>
    <name type="common">Foxtail millet</name>
    <name type="synonym">Panicum italicum</name>
    <dbReference type="NCBI Taxonomy" id="4555"/>
    <lineage>
        <taxon>Eukaryota</taxon>
        <taxon>Viridiplantae</taxon>
        <taxon>Streptophyta</taxon>
        <taxon>Embryophyta</taxon>
        <taxon>Tracheophyta</taxon>
        <taxon>Spermatophyta</taxon>
        <taxon>Magnoliopsida</taxon>
        <taxon>Liliopsida</taxon>
        <taxon>Poales</taxon>
        <taxon>Poaceae</taxon>
        <taxon>PACMAD clade</taxon>
        <taxon>Panicoideae</taxon>
        <taxon>Panicodae</taxon>
        <taxon>Paniceae</taxon>
        <taxon>Cenchrinae</taxon>
        <taxon>Setaria</taxon>
    </lineage>
</organism>
<dbReference type="Proteomes" id="UP000004995">
    <property type="component" value="Unassembled WGS sequence"/>
</dbReference>
<evidence type="ECO:0000313" key="1">
    <source>
        <dbReference type="EnsemblPlants" id="KQL06048"/>
    </source>
</evidence>
<dbReference type="InParanoid" id="K3XUC8"/>
<proteinExistence type="predicted"/>
<sequence>MRLWVMACRICRLGLVIGSWYNGTVRRLHALRKRHERLFFKGKIYCY</sequence>
<reference evidence="1" key="2">
    <citation type="submission" date="2018-08" db="UniProtKB">
        <authorList>
            <consortium name="EnsemblPlants"/>
        </authorList>
    </citation>
    <scope>IDENTIFICATION</scope>
    <source>
        <strain evidence="1">Yugu1</strain>
    </source>
</reference>